<evidence type="ECO:0000259" key="13">
    <source>
        <dbReference type="Pfam" id="PF02163"/>
    </source>
</evidence>
<dbReference type="EMBL" id="BAAAND010000008">
    <property type="protein sequence ID" value="GAA1598291.1"/>
    <property type="molecule type" value="Genomic_DNA"/>
</dbReference>
<keyword evidence="15" id="KW-1185">Reference proteome</keyword>
<evidence type="ECO:0000256" key="10">
    <source>
        <dbReference type="ARBA" id="ARBA00023049"/>
    </source>
</evidence>
<evidence type="ECO:0000256" key="2">
    <source>
        <dbReference type="ARBA" id="ARBA00004141"/>
    </source>
</evidence>
<feature type="transmembrane region" description="Helical" evidence="12">
    <location>
        <begin position="184"/>
        <end position="205"/>
    </location>
</feature>
<proteinExistence type="inferred from homology"/>
<evidence type="ECO:0000256" key="11">
    <source>
        <dbReference type="ARBA" id="ARBA00023136"/>
    </source>
</evidence>
<dbReference type="Pfam" id="PF02163">
    <property type="entry name" value="Peptidase_M50"/>
    <property type="match status" value="2"/>
</dbReference>
<feature type="domain" description="Peptidase M50" evidence="13">
    <location>
        <begin position="57"/>
        <end position="124"/>
    </location>
</feature>
<evidence type="ECO:0000256" key="9">
    <source>
        <dbReference type="ARBA" id="ARBA00022989"/>
    </source>
</evidence>
<gene>
    <name evidence="14" type="ORF">GCM10009742_52030</name>
</gene>
<keyword evidence="4" id="KW-0645">Protease</keyword>
<comment type="similarity">
    <text evidence="3">Belongs to the peptidase M50B family.</text>
</comment>
<reference evidence="14 15" key="1">
    <citation type="journal article" date="2019" name="Int. J. Syst. Evol. Microbiol.">
        <title>The Global Catalogue of Microorganisms (GCM) 10K type strain sequencing project: providing services to taxonomists for standard genome sequencing and annotation.</title>
        <authorList>
            <consortium name="The Broad Institute Genomics Platform"/>
            <consortium name="The Broad Institute Genome Sequencing Center for Infectious Disease"/>
            <person name="Wu L."/>
            <person name="Ma J."/>
        </authorList>
    </citation>
    <scope>NUCLEOTIDE SEQUENCE [LARGE SCALE GENOMIC DNA]</scope>
    <source>
        <strain evidence="14 15">JCM 14304</strain>
    </source>
</reference>
<comment type="caution">
    <text evidence="14">The sequence shown here is derived from an EMBL/GenBank/DDBJ whole genome shotgun (WGS) entry which is preliminary data.</text>
</comment>
<accession>A0ABN2E8D5</accession>
<evidence type="ECO:0000313" key="14">
    <source>
        <dbReference type="EMBL" id="GAA1598291.1"/>
    </source>
</evidence>
<keyword evidence="5 12" id="KW-0812">Transmembrane</keyword>
<name>A0ABN2E8D5_9ACTN</name>
<feature type="transmembrane region" description="Helical" evidence="12">
    <location>
        <begin position="143"/>
        <end position="164"/>
    </location>
</feature>
<feature type="transmembrane region" description="Helical" evidence="12">
    <location>
        <begin position="21"/>
        <end position="41"/>
    </location>
</feature>
<organism evidence="14 15">
    <name type="scientific">Kribbella karoonensis</name>
    <dbReference type="NCBI Taxonomy" id="324851"/>
    <lineage>
        <taxon>Bacteria</taxon>
        <taxon>Bacillati</taxon>
        <taxon>Actinomycetota</taxon>
        <taxon>Actinomycetes</taxon>
        <taxon>Propionibacteriales</taxon>
        <taxon>Kribbellaceae</taxon>
        <taxon>Kribbella</taxon>
    </lineage>
</organism>
<evidence type="ECO:0000256" key="7">
    <source>
        <dbReference type="ARBA" id="ARBA00022801"/>
    </source>
</evidence>
<feature type="domain" description="Peptidase M50" evidence="13">
    <location>
        <begin position="139"/>
        <end position="194"/>
    </location>
</feature>
<dbReference type="InterPro" id="IPR008915">
    <property type="entry name" value="Peptidase_M50"/>
</dbReference>
<feature type="transmembrane region" description="Helical" evidence="12">
    <location>
        <begin position="212"/>
        <end position="230"/>
    </location>
</feature>
<protein>
    <recommendedName>
        <fullName evidence="13">Peptidase M50 domain-containing protein</fullName>
    </recommendedName>
</protein>
<evidence type="ECO:0000256" key="3">
    <source>
        <dbReference type="ARBA" id="ARBA00007931"/>
    </source>
</evidence>
<keyword evidence="6" id="KW-0479">Metal-binding</keyword>
<evidence type="ECO:0000313" key="15">
    <source>
        <dbReference type="Proteomes" id="UP001500190"/>
    </source>
</evidence>
<feature type="transmembrane region" description="Helical" evidence="12">
    <location>
        <begin position="47"/>
        <end position="66"/>
    </location>
</feature>
<evidence type="ECO:0000256" key="8">
    <source>
        <dbReference type="ARBA" id="ARBA00022833"/>
    </source>
</evidence>
<evidence type="ECO:0000256" key="4">
    <source>
        <dbReference type="ARBA" id="ARBA00022670"/>
    </source>
</evidence>
<evidence type="ECO:0000256" key="12">
    <source>
        <dbReference type="SAM" id="Phobius"/>
    </source>
</evidence>
<sequence>MKETFRFGRIAGIPIGTHWSVLGMVLVVSGTLAWTTLPYLVPGRSAAEYWITGVLVAVVFVASLLVHELAHALTALRFRVPVQRITLWMLGGVSVLDGDPETPRGAFLIAAAGPAASLGLGGLGVGGGLLLRAREHSLLEMSVLWLAVMNLALCVFNLLPGVPLDGGRVLRALLWHRYGDPRKATAVAAVAGQAVGVLVALAGVAELITKDPGGLWLLAVGYVIVLAATAEGRQARHRPVSTSTD</sequence>
<dbReference type="PANTHER" id="PTHR39188:SF3">
    <property type="entry name" value="STAGE IV SPORULATION PROTEIN FB"/>
    <property type="match status" value="1"/>
</dbReference>
<evidence type="ECO:0000256" key="1">
    <source>
        <dbReference type="ARBA" id="ARBA00001947"/>
    </source>
</evidence>
<keyword evidence="9 12" id="KW-1133">Transmembrane helix</keyword>
<keyword evidence="10" id="KW-0482">Metalloprotease</keyword>
<keyword evidence="7" id="KW-0378">Hydrolase</keyword>
<comment type="cofactor">
    <cofactor evidence="1">
        <name>Zn(2+)</name>
        <dbReference type="ChEBI" id="CHEBI:29105"/>
    </cofactor>
</comment>
<keyword evidence="8" id="KW-0862">Zinc</keyword>
<comment type="subcellular location">
    <subcellularLocation>
        <location evidence="2">Membrane</location>
        <topology evidence="2">Multi-pass membrane protein</topology>
    </subcellularLocation>
</comment>
<feature type="transmembrane region" description="Helical" evidence="12">
    <location>
        <begin position="108"/>
        <end position="131"/>
    </location>
</feature>
<evidence type="ECO:0000256" key="6">
    <source>
        <dbReference type="ARBA" id="ARBA00022723"/>
    </source>
</evidence>
<dbReference type="PANTHER" id="PTHR39188">
    <property type="entry name" value="MEMBRANE-ASSOCIATED ZINC METALLOPROTEASE M50B"/>
    <property type="match status" value="1"/>
</dbReference>
<evidence type="ECO:0000256" key="5">
    <source>
        <dbReference type="ARBA" id="ARBA00022692"/>
    </source>
</evidence>
<keyword evidence="11 12" id="KW-0472">Membrane</keyword>
<dbReference type="Proteomes" id="UP001500190">
    <property type="component" value="Unassembled WGS sequence"/>
</dbReference>
<dbReference type="RefSeq" id="WP_344195818.1">
    <property type="nucleotide sequence ID" value="NZ_BAAAND010000008.1"/>
</dbReference>